<dbReference type="EMBL" id="WKLP01000015">
    <property type="protein sequence ID" value="MRY12031.1"/>
    <property type="molecule type" value="Genomic_DNA"/>
</dbReference>
<gene>
    <name evidence="4" type="ORF">GKE01_11185</name>
</gene>
<evidence type="ECO:0000256" key="3">
    <source>
        <dbReference type="SAM" id="Phobius"/>
    </source>
</evidence>
<keyword evidence="3" id="KW-1133">Transmembrane helix</keyword>
<dbReference type="AlphaFoldDB" id="A0A6G1ZEC0"/>
<dbReference type="PANTHER" id="PTHR23160">
    <property type="entry name" value="SYNAPTONEMAL COMPLEX PROTEIN-RELATED"/>
    <property type="match status" value="1"/>
</dbReference>
<evidence type="ECO:0000256" key="1">
    <source>
        <dbReference type="ARBA" id="ARBA00023054"/>
    </source>
</evidence>
<evidence type="ECO:0000256" key="2">
    <source>
        <dbReference type="SAM" id="Coils"/>
    </source>
</evidence>
<feature type="coiled-coil region" evidence="2">
    <location>
        <begin position="816"/>
        <end position="850"/>
    </location>
</feature>
<name>A0A6G1ZEC0_9BACT</name>
<keyword evidence="3" id="KW-0812">Transmembrane</keyword>
<keyword evidence="3" id="KW-0472">Membrane</keyword>
<dbReference type="PANTHER" id="PTHR23160:SF19">
    <property type="entry name" value="MYOSIN HEAVY CHAIN-RELATED PROTEIN"/>
    <property type="match status" value="1"/>
</dbReference>
<feature type="transmembrane region" description="Helical" evidence="3">
    <location>
        <begin position="216"/>
        <end position="242"/>
    </location>
</feature>
<evidence type="ECO:0000313" key="4">
    <source>
        <dbReference type="EMBL" id="MRY12031.1"/>
    </source>
</evidence>
<protein>
    <submittedName>
        <fullName evidence="4">Uncharacterized protein</fullName>
    </submittedName>
</protein>
<accession>A0A6G1ZEC0</accession>
<sequence>MNNEPIYVTFEFRGNLSEEVEKVKLGIAGLRNESTQTYQRLIADSNEAFASMSKDNQQLAVSIQEDINSLRQLDAAGKALDESFARGAITTAQYAEGKAKLAIQETDLRNGIQENIKVLQESIEQERMAEGSIESLRASLAKMETAWRKMSATEREGAAGEELRTKIESLKEELAGLEKGTGGAASGLKQFQSQIESCPGPIGQTATAIGKMTKAALAFIATPLGMVLAAIAAGLAAVSSWFHRTEEGENALANATAAFNQVLGSLLDVVDKVGEWLYKAFTEPKKALSDLGDFLSGQLMNRLRAVGKVGKAVWKILKGDFKEGTADFANAWLQGLTGIEDAGRKAADWMADTNEKIKESVELQKRRNALDVAERDLLVERSRLEAKIGELRDKAYDMNSPEAERAKALKEAIRLTDELFAKEQAIAREKYEIIKAQNGLANSNKADLRAEAKALAEVNRLEAQRYASRRMMLRQSNTLEGKASKGTKEEDGPLGSIRYYEKVIAKLKEAHALATDDQSREKLNAEIERNVKELERISERVGKVALESSKGLLDDVMDGLTRKQKELEAEAQRRAEMLGKLDTSDLDRLRQKIEQTTNQTKEAREGVLGLLDAWDTLSDSDKASAIADECFMIADGLSLAAETAELFEGTLGSTLSTVSDLVAGVGNIAAGTGRALSGDLIGGATGILSGVTGIIGSFKKRTEENKRILAEYRQDLLETEMKELEYNAILRERLRIQQQIGETSLKYFDRLKTELAGQVTDIAAEYDKVWAKLMGEEYISGTHYKHGTWFRKAKTWNDYSSLSGKTYEEIESLYTQDKLTEAAKTLFEQLKKLKEEGEEVSGMMDDLNDEMKEAFTGTTVDSITDSIIRGFAEGKRSAKDFADDFQQMLNNAVLQGIKMKALEEPLRKWYESFAEASGAGLTESGIADLRAQYDQIIENAARQLEDMERITGTAIGNIASERTATAKGIASMSQDSANELNGNFYALLIYADKTCQGVTNINTLLVEGITLMERIAKNTDRLENIEKDIATMRSSFQEILNKGLILRKAT</sequence>
<dbReference type="RefSeq" id="WP_154278009.1">
    <property type="nucleotide sequence ID" value="NZ_WKLJ01000001.1"/>
</dbReference>
<keyword evidence="1 2" id="KW-0175">Coiled coil</keyword>
<comment type="caution">
    <text evidence="4">The sequence shown here is derived from an EMBL/GenBank/DDBJ whole genome shotgun (WGS) entry which is preliminary data.</text>
</comment>
<reference evidence="4" key="1">
    <citation type="journal article" date="2019" name="Nat. Med.">
        <title>A library of human gut bacterial isolates paired with longitudinal multiomics data enables mechanistic microbiome research.</title>
        <authorList>
            <person name="Poyet M."/>
            <person name="Groussin M."/>
            <person name="Gibbons S.M."/>
            <person name="Avila-Pacheco J."/>
            <person name="Jiang X."/>
            <person name="Kearney S.M."/>
            <person name="Perrotta A.R."/>
            <person name="Berdy B."/>
            <person name="Zhao S."/>
            <person name="Lieberman T.D."/>
            <person name="Swanson P.K."/>
            <person name="Smith M."/>
            <person name="Roesemann S."/>
            <person name="Alexander J.E."/>
            <person name="Rich S.A."/>
            <person name="Livny J."/>
            <person name="Vlamakis H."/>
            <person name="Clish C."/>
            <person name="Bullock K."/>
            <person name="Deik A."/>
            <person name="Scott J."/>
            <person name="Pierce K.A."/>
            <person name="Xavier R.J."/>
            <person name="Alm E.J."/>
        </authorList>
    </citation>
    <scope>NUCLEOTIDE SEQUENCE</scope>
    <source>
        <strain evidence="4">BIOML-A4</strain>
    </source>
</reference>
<organism evidence="4">
    <name type="scientific">Parabacteroides goldsteinii</name>
    <dbReference type="NCBI Taxonomy" id="328812"/>
    <lineage>
        <taxon>Bacteria</taxon>
        <taxon>Pseudomonadati</taxon>
        <taxon>Bacteroidota</taxon>
        <taxon>Bacteroidia</taxon>
        <taxon>Bacteroidales</taxon>
        <taxon>Tannerellaceae</taxon>
        <taxon>Parabacteroides</taxon>
    </lineage>
</organism>
<proteinExistence type="predicted"/>